<dbReference type="RefSeq" id="WP_115570778.1">
    <property type="nucleotide sequence ID" value="NZ_NXLT01000002.1"/>
</dbReference>
<dbReference type="OrthoDB" id="9807064at2"/>
<comment type="caution">
    <text evidence="3">The sequence shown here is derived from an EMBL/GenBank/DDBJ whole genome shotgun (WGS) entry which is preliminary data.</text>
</comment>
<dbReference type="PROSITE" id="PS51733">
    <property type="entry name" value="BPL_LPL_CATALYTIC"/>
    <property type="match status" value="1"/>
</dbReference>
<dbReference type="InterPro" id="IPR045864">
    <property type="entry name" value="aa-tRNA-synth_II/BPL/LPL"/>
</dbReference>
<dbReference type="GO" id="GO:0005737">
    <property type="term" value="C:cytoplasm"/>
    <property type="evidence" value="ECO:0007669"/>
    <property type="project" value="TreeGrafter"/>
</dbReference>
<evidence type="ECO:0000313" key="4">
    <source>
        <dbReference type="Proteomes" id="UP000256514"/>
    </source>
</evidence>
<evidence type="ECO:0000259" key="2">
    <source>
        <dbReference type="PROSITE" id="PS51733"/>
    </source>
</evidence>
<protein>
    <submittedName>
        <fullName evidence="3">Biotin--[acetyl-CoA-carboxylase] ligase</fullName>
    </submittedName>
</protein>
<dbReference type="GO" id="GO:0004077">
    <property type="term" value="F:biotin--[biotin carboxyl-carrier protein] ligase activity"/>
    <property type="evidence" value="ECO:0007669"/>
    <property type="project" value="InterPro"/>
</dbReference>
<dbReference type="EMBL" id="NXLT01000002">
    <property type="protein sequence ID" value="RDU67975.1"/>
    <property type="molecule type" value="Genomic_DNA"/>
</dbReference>
<feature type="domain" description="BPL/LPL catalytic" evidence="2">
    <location>
        <begin position="1"/>
        <end position="187"/>
    </location>
</feature>
<keyword evidence="4" id="KW-1185">Reference proteome</keyword>
<gene>
    <name evidence="3" type="ORF">CQA54_03370</name>
</gene>
<dbReference type="Pfam" id="PF03099">
    <property type="entry name" value="BPL_LplA_LipB"/>
    <property type="match status" value="1"/>
</dbReference>
<dbReference type="Gene3D" id="3.30.930.10">
    <property type="entry name" value="Bira Bifunctional Protein, Domain 2"/>
    <property type="match status" value="1"/>
</dbReference>
<evidence type="ECO:0000313" key="3">
    <source>
        <dbReference type="EMBL" id="RDU67975.1"/>
    </source>
</evidence>
<dbReference type="InterPro" id="IPR004408">
    <property type="entry name" value="Biotin_CoA_COase_ligase"/>
</dbReference>
<dbReference type="NCBIfam" id="TIGR00121">
    <property type="entry name" value="birA_ligase"/>
    <property type="match status" value="1"/>
</dbReference>
<dbReference type="AlphaFoldDB" id="A0A3D8IST5"/>
<sequence length="218" mass="25057">MTIHTYECLESTQTFLLQGLKSGTLQAPICINAHRQTHGIGSRGNAWEEQPRAIYFSFALPLNALPQDLKIESASIYFGFLCKEALKNFGSKVWLKWPNDLYIGHQKIGGVLCNKWQEYLICGIGINLYTKGNNSTPYATLEPEISARIETMDFLQRYFISVEKKISWKQIFRFYALEFQNNFDFDFHHNGQKVSFKDAKLLEDGAICVDSQIVYSCR</sequence>
<dbReference type="InterPro" id="IPR004143">
    <property type="entry name" value="BPL_LPL_catalytic"/>
</dbReference>
<proteinExistence type="predicted"/>
<evidence type="ECO:0000256" key="1">
    <source>
        <dbReference type="ARBA" id="ARBA00022598"/>
    </source>
</evidence>
<dbReference type="PANTHER" id="PTHR12835">
    <property type="entry name" value="BIOTIN PROTEIN LIGASE"/>
    <property type="match status" value="1"/>
</dbReference>
<dbReference type="SUPFAM" id="SSF55681">
    <property type="entry name" value="Class II aaRS and biotin synthetases"/>
    <property type="match status" value="1"/>
</dbReference>
<dbReference type="NCBIfam" id="NF006294">
    <property type="entry name" value="PRK08477.1"/>
    <property type="match status" value="1"/>
</dbReference>
<dbReference type="Proteomes" id="UP000256514">
    <property type="component" value="Unassembled WGS sequence"/>
</dbReference>
<organism evidence="3 4">
    <name type="scientific">Helicobacter equorum</name>
    <dbReference type="NCBI Taxonomy" id="361872"/>
    <lineage>
        <taxon>Bacteria</taxon>
        <taxon>Pseudomonadati</taxon>
        <taxon>Campylobacterota</taxon>
        <taxon>Epsilonproteobacteria</taxon>
        <taxon>Campylobacterales</taxon>
        <taxon>Helicobacteraceae</taxon>
        <taxon>Helicobacter</taxon>
    </lineage>
</organism>
<accession>A0A3D8IST5</accession>
<reference evidence="3 4" key="1">
    <citation type="submission" date="2018-04" db="EMBL/GenBank/DDBJ databases">
        <title>Novel Campyloabacter and Helicobacter Species and Strains.</title>
        <authorList>
            <person name="Mannion A.J."/>
            <person name="Shen Z."/>
            <person name="Fox J.G."/>
        </authorList>
    </citation>
    <scope>NUCLEOTIDE SEQUENCE [LARGE SCALE GENOMIC DNA]</scope>
    <source>
        <strain evidence="3 4">MIT 12-6600</strain>
    </source>
</reference>
<dbReference type="PANTHER" id="PTHR12835:SF5">
    <property type="entry name" value="BIOTIN--PROTEIN LIGASE"/>
    <property type="match status" value="1"/>
</dbReference>
<keyword evidence="1 3" id="KW-0436">Ligase</keyword>
<name>A0A3D8IST5_9HELI</name>